<evidence type="ECO:0000313" key="1">
    <source>
        <dbReference type="EMBL" id="ART81781.1"/>
    </source>
</evidence>
<dbReference type="KEGG" id="opf:CBP31_03390"/>
<dbReference type="CDD" id="cd03801">
    <property type="entry name" value="GT4_PimA-like"/>
    <property type="match status" value="1"/>
</dbReference>
<gene>
    <name evidence="1" type="ORF">CBP31_03390</name>
</gene>
<dbReference type="Gene3D" id="3.40.50.2000">
    <property type="entry name" value="Glycogen Phosphorylase B"/>
    <property type="match status" value="2"/>
</dbReference>
<dbReference type="Pfam" id="PF13692">
    <property type="entry name" value="Glyco_trans_1_4"/>
    <property type="match status" value="1"/>
</dbReference>
<evidence type="ECO:0008006" key="3">
    <source>
        <dbReference type="Google" id="ProtNLM"/>
    </source>
</evidence>
<sequence>MSEINMLALTLGENVPSSRFRVRQHIKSLNSLGVNVVENISTNGSHPPSGVFNRLMWLPKILNEARSRVSLTSNYDLCFIQKPLISTFYSFERAIKKPFVFDVDDAIHLGTRGYNATRIATKADHVICGNNFLAEHYKKYSDVTVLPTSVDTDYFIPSKTINNPEGFLIIGWCGSSSGFKYLYSIESQILKVLNKYSNVKLKVVANSPPEFKLIPENKVIYKKWSSETEVEDIQDFTVGLMPLDDSLWARGKCSYKMLTYMAVSVPVIVSAVGMNVDVMDFGVSGIMINNNYEWEDAIVSLLDNESLCYSMGEVGRKVVCENYSSTVISKELNRAIRKVV</sequence>
<evidence type="ECO:0000313" key="2">
    <source>
        <dbReference type="Proteomes" id="UP000243937"/>
    </source>
</evidence>
<dbReference type="RefSeq" id="WP_087034869.1">
    <property type="nucleotide sequence ID" value="NZ_CP021377.1"/>
</dbReference>
<organism evidence="1 2">
    <name type="scientific">Oceanisphaera profunda</name>
    <dbReference type="NCBI Taxonomy" id="1416627"/>
    <lineage>
        <taxon>Bacteria</taxon>
        <taxon>Pseudomonadati</taxon>
        <taxon>Pseudomonadota</taxon>
        <taxon>Gammaproteobacteria</taxon>
        <taxon>Aeromonadales</taxon>
        <taxon>Aeromonadaceae</taxon>
        <taxon>Oceanisphaera</taxon>
    </lineage>
</organism>
<dbReference type="OrthoDB" id="9768937at2"/>
<protein>
    <recommendedName>
        <fullName evidence="3">Glycosyltransferase</fullName>
    </recommendedName>
</protein>
<dbReference type="AlphaFoldDB" id="A0A1Y0D2M8"/>
<keyword evidence="2" id="KW-1185">Reference proteome</keyword>
<dbReference type="PANTHER" id="PTHR12526">
    <property type="entry name" value="GLYCOSYLTRANSFERASE"/>
    <property type="match status" value="1"/>
</dbReference>
<accession>A0A1Y0D2M8</accession>
<dbReference type="Proteomes" id="UP000243937">
    <property type="component" value="Chromosome"/>
</dbReference>
<name>A0A1Y0D2M8_9GAMM</name>
<reference evidence="1 2" key="1">
    <citation type="journal article" date="2014" name="Int. J. Syst. Evol. Microbiol.">
        <title>Oceanisphaera profunda sp. nov., a marine bacterium isolated from deep-sea sediment, and emended description of the genus Oceanisphaera.</title>
        <authorList>
            <person name="Xu Z."/>
            <person name="Zhang X.Y."/>
            <person name="Su H.N."/>
            <person name="Yu Z.C."/>
            <person name="Liu C."/>
            <person name="Li H."/>
            <person name="Chen X.L."/>
            <person name="Song X.Y."/>
            <person name="Xie B.B."/>
            <person name="Qin Q.L."/>
            <person name="Zhou B.C."/>
            <person name="Shi M."/>
            <person name="Huang Y."/>
            <person name="Zhang Y.Z."/>
        </authorList>
    </citation>
    <scope>NUCLEOTIDE SEQUENCE [LARGE SCALE GENOMIC DNA]</scope>
    <source>
        <strain evidence="1 2">SM1222</strain>
    </source>
</reference>
<dbReference type="SUPFAM" id="SSF53756">
    <property type="entry name" value="UDP-Glycosyltransferase/glycogen phosphorylase"/>
    <property type="match status" value="1"/>
</dbReference>
<dbReference type="EMBL" id="CP021377">
    <property type="protein sequence ID" value="ART81781.1"/>
    <property type="molecule type" value="Genomic_DNA"/>
</dbReference>
<proteinExistence type="predicted"/>